<dbReference type="EMBL" id="CP073720">
    <property type="protein sequence ID" value="UWP85113.1"/>
    <property type="molecule type" value="Genomic_DNA"/>
</dbReference>
<dbReference type="RefSeq" id="WP_259863172.1">
    <property type="nucleotide sequence ID" value="NZ_BAAAST010000092.1"/>
</dbReference>
<organism evidence="3 4">
    <name type="scientific">Dactylosporangium fulvum</name>
    <dbReference type="NCBI Taxonomy" id="53359"/>
    <lineage>
        <taxon>Bacteria</taxon>
        <taxon>Bacillati</taxon>
        <taxon>Actinomycetota</taxon>
        <taxon>Actinomycetes</taxon>
        <taxon>Micromonosporales</taxon>
        <taxon>Micromonosporaceae</taxon>
        <taxon>Dactylosporangium</taxon>
    </lineage>
</organism>
<protein>
    <submittedName>
        <fullName evidence="3">Uncharacterized protein</fullName>
    </submittedName>
</protein>
<keyword evidence="2" id="KW-0472">Membrane</keyword>
<keyword evidence="2" id="KW-0812">Transmembrane</keyword>
<evidence type="ECO:0000256" key="2">
    <source>
        <dbReference type="SAM" id="Phobius"/>
    </source>
</evidence>
<keyword evidence="4" id="KW-1185">Reference proteome</keyword>
<feature type="compositionally biased region" description="Pro residues" evidence="1">
    <location>
        <begin position="22"/>
        <end position="34"/>
    </location>
</feature>
<accession>A0ABY5W524</accession>
<feature type="compositionally biased region" description="Basic and acidic residues" evidence="1">
    <location>
        <begin position="1"/>
        <end position="13"/>
    </location>
</feature>
<reference evidence="3" key="1">
    <citation type="submission" date="2021-04" db="EMBL/GenBank/DDBJ databases">
        <authorList>
            <person name="Hartkoorn R.C."/>
            <person name="Beaudoing E."/>
            <person name="Hot D."/>
        </authorList>
    </citation>
    <scope>NUCLEOTIDE SEQUENCE</scope>
    <source>
        <strain evidence="3">NRRL B-16292</strain>
    </source>
</reference>
<feature type="transmembrane region" description="Helical" evidence="2">
    <location>
        <begin position="159"/>
        <end position="178"/>
    </location>
</feature>
<reference evidence="3" key="2">
    <citation type="submission" date="2022-09" db="EMBL/GenBank/DDBJ databases">
        <title>Biosynthetic gene clusters of Dactylosporangioum fulvum.</title>
        <authorList>
            <person name="Caradec T."/>
        </authorList>
    </citation>
    <scope>NUCLEOTIDE SEQUENCE</scope>
    <source>
        <strain evidence="3">NRRL B-16292</strain>
    </source>
</reference>
<proteinExistence type="predicted"/>
<evidence type="ECO:0000313" key="4">
    <source>
        <dbReference type="Proteomes" id="UP001059617"/>
    </source>
</evidence>
<dbReference type="Proteomes" id="UP001059617">
    <property type="component" value="Chromosome"/>
</dbReference>
<name>A0ABY5W524_9ACTN</name>
<feature type="compositionally biased region" description="Low complexity" evidence="1">
    <location>
        <begin position="96"/>
        <end position="114"/>
    </location>
</feature>
<feature type="region of interest" description="Disordered" evidence="1">
    <location>
        <begin position="1"/>
        <end position="154"/>
    </location>
</feature>
<keyword evidence="2" id="KW-1133">Transmembrane helix</keyword>
<sequence>MTDEHTAQPDRDTPWASRSPWAAPPRLSPAPGPPAEVEAEEPAAEPAPLSPAGPRSPWASSSESPPPVESPSLWARSLATHSLSDDWPPDEELPAEEAAPFDEQGPADAWAPAEPWTPAPAGPPDIEWPDMRTPVSAPPADDVPPADEAPIHPPRRRGLVAGALAVVLVAAGIVAYVVSRPGEPSLTTDLAQAVSAVAAAPGASVTLAFGDDRGNLVGAEFTVTADGLGSGTVTDPGGGRADVRTNGTRTVVRGDAAWWARRAPDQVSALADRWVQPKDGVALPVDAGRVLTPKGLAEAIRFAGAGRPAVAGTVRLGDRDADLVENGDWSLVATKAQPRTVVWFGGHLSGFGPLQPSSRLGGPPWLLPLPTGDGAGFVPAYERIHRPPYVSVTVAVPDEAALGRTRAAVGEVLAPDKAGSAAIQQAKVQVKAPRFQLDADLDICATPQCSWAVTVTNTGTAPGDATVVATVEPGMATRTIHLGVVAPGARIATPAMPFKNPAPGQNSEVRVRYSAQVYSPVLDGPSSAPRLRMQSLQLDPSRSSTVGRLDPSLQVLTLGAADVMTRGKARLTEQEQATVTAALEAAVTGRLLPELQVLVAAGQAGRLENPADLAGLLAATADVAEADRVGVRRTVELAATLLRDDPAVHLRLGRDLLDVTHQRAYRVAPVTGDALVAPLGEAANRLGGAPPGYARVAVLHGEPAGVAYLSDRSRPVLSGALCPGGRPALDELVVVNGAGRHVFGKEQFHDLDGSCP</sequence>
<feature type="compositionally biased region" description="Low complexity" evidence="1">
    <location>
        <begin position="44"/>
        <end position="63"/>
    </location>
</feature>
<evidence type="ECO:0000313" key="3">
    <source>
        <dbReference type="EMBL" id="UWP85113.1"/>
    </source>
</evidence>
<evidence type="ECO:0000256" key="1">
    <source>
        <dbReference type="SAM" id="MobiDB-lite"/>
    </source>
</evidence>
<gene>
    <name evidence="3" type="ORF">Dfulv_13125</name>
</gene>